<proteinExistence type="predicted"/>
<dbReference type="RefSeq" id="WP_341628385.1">
    <property type="nucleotide sequence ID" value="NZ_JBAKBA010000027.1"/>
</dbReference>
<accession>A0ABU9HD91</accession>
<protein>
    <submittedName>
        <fullName evidence="1">Uncharacterized protein</fullName>
    </submittedName>
</protein>
<keyword evidence="2" id="KW-1185">Reference proteome</keyword>
<gene>
    <name evidence="1" type="ORF">V6255_12055</name>
</gene>
<dbReference type="EMBL" id="JBAKBA010000027">
    <property type="protein sequence ID" value="MEL0659870.1"/>
    <property type="molecule type" value="Genomic_DNA"/>
</dbReference>
<evidence type="ECO:0000313" key="1">
    <source>
        <dbReference type="EMBL" id="MEL0659870.1"/>
    </source>
</evidence>
<reference evidence="1 2" key="1">
    <citation type="submission" date="2024-02" db="EMBL/GenBank/DDBJ databases">
        <title>Bacteria isolated from the canopy kelp, Nereocystis luetkeana.</title>
        <authorList>
            <person name="Pfister C.A."/>
            <person name="Younker I.T."/>
            <person name="Light S.H."/>
        </authorList>
    </citation>
    <scope>NUCLEOTIDE SEQUENCE [LARGE SCALE GENOMIC DNA]</scope>
    <source>
        <strain evidence="1 2">TI.2.07</strain>
    </source>
</reference>
<evidence type="ECO:0000313" key="2">
    <source>
        <dbReference type="Proteomes" id="UP001366060"/>
    </source>
</evidence>
<dbReference type="Proteomes" id="UP001366060">
    <property type="component" value="Unassembled WGS sequence"/>
</dbReference>
<sequence>MSDVNYQSLFEVLKQKEEANGKIIIILTPDLSIPTHDLMIRHRVKFDTVINFKALTECGSHITQTMGSSTQFYTLNNEYKAAVFIQSEFIPYGSDCNENIMNEAYRYVFLMQELAHINDVENGINFDKETEGGDLIKAGVYAKVCTLKHLTLKKQTYARMLYAKTLLKVDDVKNEYALKVQREVMKKYPKKKLIQWSKQSS</sequence>
<comment type="caution">
    <text evidence="1">The sequence shown here is derived from an EMBL/GenBank/DDBJ whole genome shotgun (WGS) entry which is preliminary data.</text>
</comment>
<name>A0ABU9HD91_9GAMM</name>
<organism evidence="1 2">
    <name type="scientific">Psychromonas arctica</name>
    <dbReference type="NCBI Taxonomy" id="168275"/>
    <lineage>
        <taxon>Bacteria</taxon>
        <taxon>Pseudomonadati</taxon>
        <taxon>Pseudomonadota</taxon>
        <taxon>Gammaproteobacteria</taxon>
        <taxon>Alteromonadales</taxon>
        <taxon>Psychromonadaceae</taxon>
        <taxon>Psychromonas</taxon>
    </lineage>
</organism>